<feature type="compositionally biased region" description="Polar residues" evidence="1">
    <location>
        <begin position="1001"/>
        <end position="1014"/>
    </location>
</feature>
<evidence type="ECO:0000313" key="3">
    <source>
        <dbReference type="Proteomes" id="UP000037923"/>
    </source>
</evidence>
<organism evidence="2 3">
    <name type="scientific">Leptomonas pyrrhocoris</name>
    <name type="common">Firebug parasite</name>
    <dbReference type="NCBI Taxonomy" id="157538"/>
    <lineage>
        <taxon>Eukaryota</taxon>
        <taxon>Discoba</taxon>
        <taxon>Euglenozoa</taxon>
        <taxon>Kinetoplastea</taxon>
        <taxon>Metakinetoplastina</taxon>
        <taxon>Trypanosomatida</taxon>
        <taxon>Trypanosomatidae</taxon>
        <taxon>Leishmaniinae</taxon>
        <taxon>Leptomonas</taxon>
    </lineage>
</organism>
<dbReference type="EMBL" id="LGTL01000004">
    <property type="protein sequence ID" value="KPA83165.1"/>
    <property type="molecule type" value="Genomic_DNA"/>
</dbReference>
<dbReference type="OrthoDB" id="241845at2759"/>
<feature type="compositionally biased region" description="Polar residues" evidence="1">
    <location>
        <begin position="374"/>
        <end position="387"/>
    </location>
</feature>
<comment type="caution">
    <text evidence="2">The sequence shown here is derived from an EMBL/GenBank/DDBJ whole genome shotgun (WGS) entry which is preliminary data.</text>
</comment>
<feature type="region of interest" description="Disordered" evidence="1">
    <location>
        <begin position="374"/>
        <end position="414"/>
    </location>
</feature>
<name>A0A0N0DXM8_LEPPY</name>
<dbReference type="VEuPathDB" id="TriTrypDB:LpyrH10_04_4100"/>
<reference evidence="2 3" key="1">
    <citation type="submission" date="2015-07" db="EMBL/GenBank/DDBJ databases">
        <title>High-quality genome of monoxenous trypanosomatid Leptomonas pyrrhocoris.</title>
        <authorList>
            <person name="Flegontov P."/>
            <person name="Butenko A."/>
            <person name="Firsov S."/>
            <person name="Vlcek C."/>
            <person name="Logacheva M.D."/>
            <person name="Field M."/>
            <person name="Filatov D."/>
            <person name="Flegontova O."/>
            <person name="Gerasimov E."/>
            <person name="Jackson A.P."/>
            <person name="Kelly S."/>
            <person name="Opperdoes F."/>
            <person name="O'Reilly A."/>
            <person name="Votypka J."/>
            <person name="Yurchenko V."/>
            <person name="Lukes J."/>
        </authorList>
    </citation>
    <scope>NUCLEOTIDE SEQUENCE [LARGE SCALE GENOMIC DNA]</scope>
    <source>
        <strain evidence="2">H10</strain>
    </source>
</reference>
<feature type="region of interest" description="Disordered" evidence="1">
    <location>
        <begin position="1112"/>
        <end position="1135"/>
    </location>
</feature>
<dbReference type="AlphaFoldDB" id="A0A0N0DXM8"/>
<proteinExistence type="predicted"/>
<feature type="compositionally biased region" description="Low complexity" evidence="1">
    <location>
        <begin position="398"/>
        <end position="414"/>
    </location>
</feature>
<feature type="compositionally biased region" description="Polar residues" evidence="1">
    <location>
        <begin position="146"/>
        <end position="160"/>
    </location>
</feature>
<accession>A0A0N0DXM8</accession>
<protein>
    <submittedName>
        <fullName evidence="2">Uncharacterized protein</fullName>
    </submittedName>
</protein>
<feature type="region of interest" description="Disordered" evidence="1">
    <location>
        <begin position="140"/>
        <end position="160"/>
    </location>
</feature>
<dbReference type="GeneID" id="26903151"/>
<dbReference type="OMA" id="SPYWVEV"/>
<gene>
    <name evidence="2" type="ORF">ABB37_02860</name>
</gene>
<feature type="region of interest" description="Disordered" evidence="1">
    <location>
        <begin position="1001"/>
        <end position="1035"/>
    </location>
</feature>
<keyword evidence="3" id="KW-1185">Reference proteome</keyword>
<evidence type="ECO:0000313" key="2">
    <source>
        <dbReference type="EMBL" id="KPA83165.1"/>
    </source>
</evidence>
<feature type="compositionally biased region" description="Low complexity" evidence="1">
    <location>
        <begin position="1017"/>
        <end position="1029"/>
    </location>
</feature>
<sequence>MSQALATLVRNPATHRCIFNNAFSSRYHLERPAGCVQVPAVVGYVYMELQRRGYNAETWWRCYYQRFVQQNLPPPSAHITEGENTTTVTTEAGLAPSNDEGLCCTDGEARSTVFRAGAAVDADAVPSLCWERQRRRDTLGSHAKKTQTYGTPESLCTDTGRPTSPGAILPSGMTTPQWSTWIPLSLLFHLPFFPVPYPRSKEHNMWRDTGVMDEAEDELDDGAGGQGKIKKFGTTTVDGGQNTFTYVEAEQKREEALMSRFDGILQQGWTSSPSTTPVPAAALATADTRKGDTAATSLPQRRSWQHPFYDELFVVRKPLLQRSSFEDVNSREGRTSINEHATAALDWAPQLRALCPLEAPWHIVPLLSTVAGPNTSHTVSPHQSSTVAAKGSDRCMPSATSPTAATSTSSSSVSLSWPNPQAELQLASSYLPFLSGFWARKSRLLQNLPEASFFPFSVYPLFASQNNSTGKTVRRSKFGPLSTKWAAHMSPFAIRGSRDSKTRSGNVAPQLEASAFSNPPPFAHDGAFRTPQRTDSLSSPFSVLQPNWKAHAVLYFGRQYIPVACTTLACLFDSAVCAQHAIPLNVFGSPFTFLFNITRHRQQRHAPPCMANEQMRSRRDNVTKGVAGAAADSNVAPHTRDNAKKAAAITRELSLAQDATRPPQPSRSPWLERLQRIQLDQQRTSHAVSTSFNERVVEMRSAQHHNYFLFRSPYWLEVETLYERWGVHMVPGELPLRAGSDLYVNAEQTTDASRFTPATCVPHLQQEILFCDCLARCLWEVSQQLLSVIAPEVRPRRRGSKAICAWTYQALKERAAAAQRVSNLWIADEVIKKMGWTLCPVALRTAATVGERLGGPQSQSATKTILHVELPLESLHQHGLRMRLEGAARPEASEERPVQPSVSPFGNTAPHLFAPPPAPAPVATQQHLSRLPQRRFVTVFHSSCVVEQEQISFVATHHPQVLLLRVPHVTAAELRGQQRSSVLAMKPWLLTHLQKAAESALKNSSANSEQSGWDTHSAATVTSASSDSTGFETGSRHLDEVSLSELSDDAEAQQYLVMAKAKLSRYAAPWRNTKLTFASRLDLARLALQKGYRPENAHRWVSLDFLRSERRVRPVQRPAQTPEAASSLLSPASPTPLEGASVSSVVDAHEGLTAIDVEVHTALQRDEYNAVADNRAVMPFVESEPGRCAKGSFFSRNFVTIKMTLVNREELEWSSEISPMDRFMWLFKSL</sequence>
<dbReference type="RefSeq" id="XP_015661604.1">
    <property type="nucleotide sequence ID" value="XM_015800002.1"/>
</dbReference>
<feature type="compositionally biased region" description="Low complexity" evidence="1">
    <location>
        <begin position="1121"/>
        <end position="1135"/>
    </location>
</feature>
<dbReference type="Proteomes" id="UP000037923">
    <property type="component" value="Unassembled WGS sequence"/>
</dbReference>
<evidence type="ECO:0000256" key="1">
    <source>
        <dbReference type="SAM" id="MobiDB-lite"/>
    </source>
</evidence>